<sequence length="303" mass="34127">MVSFDYKTAVTTLHELRKSGERKSDLVVTLGENLIHQGYAGKLGDEVWAVYEQIFIAALDLGNDTLATLFMKNQKKCLENLDKRFPESPRVKILKGMKLEAEDNLDAALSMYENILQDDDANVAAIKRRIAVYKAKGQDQQAIEALTKYLDAFYSDAESWLELSALYLSFHLYQQAGFCLEELILLQPQNHFYHLKYAEILYTSDNITVALKEFCRVVELCEDNVRALLGIKLCTSRLLNLPTSAITSSASSSTNSSFSLDMKTISDLNGLAKERLSIIYSKNQRGGNSANEIKIVISDWLVR</sequence>
<evidence type="ECO:0000256" key="2">
    <source>
        <dbReference type="ARBA" id="ARBA00022803"/>
    </source>
</evidence>
<dbReference type="GO" id="GO:0072546">
    <property type="term" value="C:EMC complex"/>
    <property type="evidence" value="ECO:0007669"/>
    <property type="project" value="UniProtKB-UniRule"/>
</dbReference>
<comment type="subcellular location">
    <subcellularLocation>
        <location evidence="3">Endoplasmic reticulum membrane</location>
        <topology evidence="3">Peripheral membrane protein</topology>
        <orientation evidence="3">Cytoplasmic side</orientation>
    </subcellularLocation>
</comment>
<keyword evidence="3" id="KW-0472">Membrane</keyword>
<accession>A0A2I1DYV6</accession>
<comment type="similarity">
    <text evidence="3">Belongs to the EMC2 family.</text>
</comment>
<reference evidence="6 7" key="3">
    <citation type="submission" date="2017-10" db="EMBL/GenBank/DDBJ databases">
        <title>Extensive intraspecific genome diversity in a model arbuscular mycorrhizal fungus.</title>
        <authorList>
            <person name="Chen E.C.H."/>
            <person name="Morin E."/>
            <person name="Baudet D."/>
            <person name="Noel J."/>
            <person name="Ndikumana S."/>
            <person name="Charron P."/>
            <person name="St-Onge C."/>
            <person name="Giorgi J."/>
            <person name="Grigoriev I.V."/>
            <person name="Roux C."/>
            <person name="Martin F.M."/>
            <person name="Corradi N."/>
        </authorList>
    </citation>
    <scope>NUCLEOTIDE SEQUENCE [LARGE SCALE GENOMIC DNA]</scope>
    <source>
        <strain evidence="6 7">A1</strain>
    </source>
</reference>
<dbReference type="VEuPathDB" id="FungiDB:RhiirA1_395639"/>
<dbReference type="Proteomes" id="UP000232688">
    <property type="component" value="Unassembled WGS sequence"/>
</dbReference>
<dbReference type="SUPFAM" id="SSF48452">
    <property type="entry name" value="TPR-like"/>
    <property type="match status" value="1"/>
</dbReference>
<dbReference type="AlphaFoldDB" id="A0A2I1DYV6"/>
<keyword evidence="2" id="KW-0802">TPR repeat</keyword>
<reference evidence="5 8" key="2">
    <citation type="submission" date="2017-09" db="EMBL/GenBank/DDBJ databases">
        <title>Extensive intraspecific genome diversity in a model arbuscular mycorrhizal fungus.</title>
        <authorList>
            <person name="Chen E.C."/>
            <person name="Morin E."/>
            <person name="Beaudet D."/>
            <person name="Noel J."/>
            <person name="Ndikumana S."/>
            <person name="Charron P."/>
            <person name="St-Onge C."/>
            <person name="Giorgi J."/>
            <person name="Grigoriev I.V."/>
            <person name="Roux C."/>
            <person name="Martin F.M."/>
            <person name="Corradi N."/>
        </authorList>
    </citation>
    <scope>NUCLEOTIDE SEQUENCE [LARGE SCALE GENOMIC DNA]</scope>
    <source>
        <strain evidence="5 8">A5</strain>
    </source>
</reference>
<evidence type="ECO:0000259" key="4">
    <source>
        <dbReference type="Pfam" id="PF22890"/>
    </source>
</evidence>
<comment type="caution">
    <text evidence="5">The sequence shown here is derived from an EMBL/GenBank/DDBJ whole genome shotgun (WGS) entry which is preliminary data.</text>
</comment>
<gene>
    <name evidence="6" type="ORF">RhiirA1_395639</name>
    <name evidence="5" type="ORF">RhiirA5_378596</name>
</gene>
<evidence type="ECO:0000256" key="1">
    <source>
        <dbReference type="ARBA" id="ARBA00022737"/>
    </source>
</evidence>
<dbReference type="VEuPathDB" id="FungiDB:FUN_017326"/>
<dbReference type="VEuPathDB" id="FungiDB:RhiirFUN_022644"/>
<dbReference type="Proteomes" id="UP000232722">
    <property type="component" value="Unassembled WGS sequence"/>
</dbReference>
<dbReference type="OrthoDB" id="124397at2759"/>
<evidence type="ECO:0000313" key="8">
    <source>
        <dbReference type="Proteomes" id="UP000232722"/>
    </source>
</evidence>
<dbReference type="PANTHER" id="PTHR12760">
    <property type="entry name" value="TETRATRICOPEPTIDE REPEAT PROTEIN"/>
    <property type="match status" value="1"/>
</dbReference>
<keyword evidence="3" id="KW-0256">Endoplasmic reticulum</keyword>
<evidence type="ECO:0000256" key="3">
    <source>
        <dbReference type="RuleBase" id="RU367091"/>
    </source>
</evidence>
<dbReference type="InterPro" id="IPR055217">
    <property type="entry name" value="TPR_EMC2"/>
</dbReference>
<evidence type="ECO:0000313" key="7">
    <source>
        <dbReference type="Proteomes" id="UP000232688"/>
    </source>
</evidence>
<feature type="domain" description="EMC2 TPR-like" evidence="4">
    <location>
        <begin position="95"/>
        <end position="200"/>
    </location>
</feature>
<name>A0A2I1DYV6_9GLOM</name>
<dbReference type="Pfam" id="PF22890">
    <property type="entry name" value="TPR_EMC2"/>
    <property type="match status" value="1"/>
</dbReference>
<reference evidence="6 7" key="4">
    <citation type="submission" date="2017-10" db="EMBL/GenBank/DDBJ databases">
        <title>Genome analyses suggest a sexual origin of heterokaryosis in a supposedly ancient asexual fungus.</title>
        <authorList>
            <person name="Corradi N."/>
            <person name="Sedzielewska K."/>
            <person name="Noel J."/>
            <person name="Charron P."/>
            <person name="Farinelli L."/>
            <person name="Marton T."/>
            <person name="Kruger M."/>
            <person name="Pelin A."/>
            <person name="Brachmann A."/>
            <person name="Corradi N."/>
        </authorList>
    </citation>
    <scope>NUCLEOTIDE SEQUENCE [LARGE SCALE GENOMIC DNA]</scope>
    <source>
        <strain evidence="6 7">A1</strain>
    </source>
</reference>
<keyword evidence="1" id="KW-0677">Repeat</keyword>
<comment type="subunit">
    <text evidence="3">Component of the ER membrane protein complex (EMC).</text>
</comment>
<proteinExistence type="inferred from homology"/>
<reference evidence="5 8" key="1">
    <citation type="submission" date="2016-04" db="EMBL/GenBank/DDBJ databases">
        <title>Genome analyses suggest a sexual origin of heterokaryosis in a supposedly ancient asexual fungus.</title>
        <authorList>
            <person name="Ropars J."/>
            <person name="Sedzielewska K."/>
            <person name="Noel J."/>
            <person name="Charron P."/>
            <person name="Farinelli L."/>
            <person name="Marton T."/>
            <person name="Kruger M."/>
            <person name="Pelin A."/>
            <person name="Brachmann A."/>
            <person name="Corradi N."/>
        </authorList>
    </citation>
    <scope>NUCLEOTIDE SEQUENCE [LARGE SCALE GENOMIC DNA]</scope>
    <source>
        <strain evidence="5 8">A5</strain>
    </source>
</reference>
<evidence type="ECO:0000313" key="5">
    <source>
        <dbReference type="EMBL" id="PKC05489.1"/>
    </source>
</evidence>
<evidence type="ECO:0000313" key="6">
    <source>
        <dbReference type="EMBL" id="PKC64978.1"/>
    </source>
</evidence>
<comment type="function">
    <text evidence="3">Part of the endoplasmic reticulum membrane protein complex (EMC) that enables the energy-independent insertion into endoplasmic reticulum membranes of newly synthesized membrane proteins.</text>
</comment>
<protein>
    <recommendedName>
        <fullName evidence="3">ER membrane protein complex subunit 2</fullName>
    </recommendedName>
</protein>
<organism evidence="5 8">
    <name type="scientific">Rhizophagus irregularis</name>
    <dbReference type="NCBI Taxonomy" id="588596"/>
    <lineage>
        <taxon>Eukaryota</taxon>
        <taxon>Fungi</taxon>
        <taxon>Fungi incertae sedis</taxon>
        <taxon>Mucoromycota</taxon>
        <taxon>Glomeromycotina</taxon>
        <taxon>Glomeromycetes</taxon>
        <taxon>Glomerales</taxon>
        <taxon>Glomeraceae</taxon>
        <taxon>Rhizophagus</taxon>
    </lineage>
</organism>
<dbReference type="EMBL" id="LLXJ01000872">
    <property type="protein sequence ID" value="PKC05489.1"/>
    <property type="molecule type" value="Genomic_DNA"/>
</dbReference>
<dbReference type="InterPro" id="IPR011990">
    <property type="entry name" value="TPR-like_helical_dom_sf"/>
</dbReference>
<dbReference type="Gene3D" id="1.25.40.10">
    <property type="entry name" value="Tetratricopeptide repeat domain"/>
    <property type="match status" value="1"/>
</dbReference>
<dbReference type="InterPro" id="IPR039856">
    <property type="entry name" value="EMC2-like"/>
</dbReference>
<dbReference type="EMBL" id="LLXH01000584">
    <property type="protein sequence ID" value="PKC64978.1"/>
    <property type="molecule type" value="Genomic_DNA"/>
</dbReference>